<feature type="region of interest" description="Disordered" evidence="1">
    <location>
        <begin position="1"/>
        <end position="29"/>
    </location>
</feature>
<evidence type="ECO:0000313" key="2">
    <source>
        <dbReference type="EMBL" id="OAV99909.1"/>
    </source>
</evidence>
<evidence type="ECO:0000313" key="3">
    <source>
        <dbReference type="EnsemblFungi" id="PTTG_01461-t43_1-p1"/>
    </source>
</evidence>
<dbReference type="EnsemblFungi" id="PTTG_01461-t43_1">
    <property type="protein sequence ID" value="PTTG_01461-t43_1-p1"/>
    <property type="gene ID" value="PTTG_01461"/>
</dbReference>
<reference evidence="3 4" key="3">
    <citation type="journal article" date="2017" name="G3 (Bethesda)">
        <title>Comparative analysis highlights variable genome content of wheat rusts and divergence of the mating loci.</title>
        <authorList>
            <person name="Cuomo C.A."/>
            <person name="Bakkeren G."/>
            <person name="Khalil H.B."/>
            <person name="Panwar V."/>
            <person name="Joly D."/>
            <person name="Linning R."/>
            <person name="Sakthikumar S."/>
            <person name="Song X."/>
            <person name="Adiconis X."/>
            <person name="Fan L."/>
            <person name="Goldberg J.M."/>
            <person name="Levin J.Z."/>
            <person name="Young S."/>
            <person name="Zeng Q."/>
            <person name="Anikster Y."/>
            <person name="Bruce M."/>
            <person name="Wang M."/>
            <person name="Yin C."/>
            <person name="McCallum B."/>
            <person name="Szabo L.J."/>
            <person name="Hulbert S."/>
            <person name="Chen X."/>
            <person name="Fellers J.P."/>
        </authorList>
    </citation>
    <scope>NUCLEOTIDE SEQUENCE</scope>
    <source>
        <strain evidence="4">Isolate 1-1 / race 1 (BBBD)</strain>
        <strain evidence="3">isolate 1-1 / race 1 (BBBD)</strain>
    </source>
</reference>
<name>A0A0C4EL28_PUCT1</name>
<protein>
    <submittedName>
        <fullName evidence="2 3">Uncharacterized protein</fullName>
    </submittedName>
</protein>
<keyword evidence="4" id="KW-1185">Reference proteome</keyword>
<reference evidence="2" key="1">
    <citation type="submission" date="2009-11" db="EMBL/GenBank/DDBJ databases">
        <authorList>
            <consortium name="The Broad Institute Genome Sequencing Platform"/>
            <person name="Ward D."/>
            <person name="Feldgarden M."/>
            <person name="Earl A."/>
            <person name="Young S.K."/>
            <person name="Zeng Q."/>
            <person name="Koehrsen M."/>
            <person name="Alvarado L."/>
            <person name="Berlin A."/>
            <person name="Bochicchio J."/>
            <person name="Borenstein D."/>
            <person name="Chapman S.B."/>
            <person name="Chen Z."/>
            <person name="Engels R."/>
            <person name="Freedman E."/>
            <person name="Gellesch M."/>
            <person name="Goldberg J."/>
            <person name="Griggs A."/>
            <person name="Gujja S."/>
            <person name="Heilman E."/>
            <person name="Heiman D."/>
            <person name="Hepburn T."/>
            <person name="Howarth C."/>
            <person name="Jen D."/>
            <person name="Larson L."/>
            <person name="Lewis B."/>
            <person name="Mehta T."/>
            <person name="Park D."/>
            <person name="Pearson M."/>
            <person name="Roberts A."/>
            <person name="Saif S."/>
            <person name="Shea T."/>
            <person name="Shenoy N."/>
            <person name="Sisk P."/>
            <person name="Stolte C."/>
            <person name="Sykes S."/>
            <person name="Thomson T."/>
            <person name="Walk T."/>
            <person name="White J."/>
            <person name="Yandava C."/>
            <person name="Izard J."/>
            <person name="Baranova O.V."/>
            <person name="Blanton J.M."/>
            <person name="Tanner A.C."/>
            <person name="Dewhirst F.E."/>
            <person name="Haas B."/>
            <person name="Nusbaum C."/>
            <person name="Birren B."/>
        </authorList>
    </citation>
    <scope>NUCLEOTIDE SEQUENCE [LARGE SCALE GENOMIC DNA]</scope>
    <source>
        <strain evidence="2">1-1 BBBD Race 1</strain>
    </source>
</reference>
<feature type="compositionally biased region" description="Polar residues" evidence="1">
    <location>
        <begin position="8"/>
        <end position="21"/>
    </location>
</feature>
<gene>
    <name evidence="2" type="ORF">PTTG_01461</name>
</gene>
<sequence length="106" mass="10889">MFPVAWTALNQPTTETGQQTAGRPISRPADVVGISDGTPDLDKLSAACLTQIDGQLQALSLNTIDAQEAVLADAQAAAMAGNPGAIDQSACSAATQDNKFIPEDPH</sequence>
<proteinExistence type="predicted"/>
<dbReference type="EMBL" id="ADAS02000001">
    <property type="protein sequence ID" value="OAV99909.1"/>
    <property type="molecule type" value="Genomic_DNA"/>
</dbReference>
<reference evidence="3" key="4">
    <citation type="submission" date="2025-05" db="UniProtKB">
        <authorList>
            <consortium name="EnsemblFungi"/>
        </authorList>
    </citation>
    <scope>IDENTIFICATION</scope>
    <source>
        <strain evidence="3">isolate 1-1 / race 1 (BBBD)</strain>
    </source>
</reference>
<evidence type="ECO:0000256" key="1">
    <source>
        <dbReference type="SAM" id="MobiDB-lite"/>
    </source>
</evidence>
<reference evidence="2" key="2">
    <citation type="submission" date="2016-05" db="EMBL/GenBank/DDBJ databases">
        <title>Comparative analysis highlights variable genome content of wheat rusts and divergence of the mating loci.</title>
        <authorList>
            <person name="Cuomo C.A."/>
            <person name="Bakkeren G."/>
            <person name="Szabo L."/>
            <person name="Khalil H."/>
            <person name="Joly D."/>
            <person name="Goldberg J."/>
            <person name="Young S."/>
            <person name="Zeng Q."/>
            <person name="Fellers J."/>
        </authorList>
    </citation>
    <scope>NUCLEOTIDE SEQUENCE [LARGE SCALE GENOMIC DNA]</scope>
    <source>
        <strain evidence="2">1-1 BBBD Race 1</strain>
    </source>
</reference>
<dbReference type="Proteomes" id="UP000005240">
    <property type="component" value="Unassembled WGS sequence"/>
</dbReference>
<evidence type="ECO:0000313" key="4">
    <source>
        <dbReference type="Proteomes" id="UP000005240"/>
    </source>
</evidence>
<dbReference type="AlphaFoldDB" id="A0A0C4EL28"/>
<accession>A0A0C4EL28</accession>
<dbReference type="VEuPathDB" id="FungiDB:PTTG_01461"/>
<organism evidence="2">
    <name type="scientific">Puccinia triticina (isolate 1-1 / race 1 (BBBD))</name>
    <name type="common">Brown leaf rust fungus</name>
    <dbReference type="NCBI Taxonomy" id="630390"/>
    <lineage>
        <taxon>Eukaryota</taxon>
        <taxon>Fungi</taxon>
        <taxon>Dikarya</taxon>
        <taxon>Basidiomycota</taxon>
        <taxon>Pucciniomycotina</taxon>
        <taxon>Pucciniomycetes</taxon>
        <taxon>Pucciniales</taxon>
        <taxon>Pucciniaceae</taxon>
        <taxon>Puccinia</taxon>
    </lineage>
</organism>